<organism evidence="10 11">
    <name type="scientific">Dichomitus squalens</name>
    <dbReference type="NCBI Taxonomy" id="114155"/>
    <lineage>
        <taxon>Eukaryota</taxon>
        <taxon>Fungi</taxon>
        <taxon>Dikarya</taxon>
        <taxon>Basidiomycota</taxon>
        <taxon>Agaricomycotina</taxon>
        <taxon>Agaricomycetes</taxon>
        <taxon>Polyporales</taxon>
        <taxon>Polyporaceae</taxon>
        <taxon>Dichomitus</taxon>
    </lineage>
</organism>
<comment type="catalytic activity">
    <reaction evidence="6">
        <text>Couples ATP hydrolysis with the unwinding of duplex DNA by translocating in the 3'-5' direction.</text>
        <dbReference type="EC" id="5.6.2.4"/>
    </reaction>
</comment>
<protein>
    <recommendedName>
        <fullName evidence="7">DNA 3'-5' helicase</fullName>
        <ecNumber evidence="7">5.6.2.4</ecNumber>
    </recommendedName>
</protein>
<keyword evidence="3" id="KW-0067">ATP-binding</keyword>
<dbReference type="Gene3D" id="3.40.50.300">
    <property type="entry name" value="P-loop containing nucleotide triphosphate hydrolases"/>
    <property type="match status" value="2"/>
</dbReference>
<sequence>MPSEGASALPTIAEIRARTLEKFGRRPCLWQCNATLAQLRGDKDVVCISGTGSGKTLTFWMPLLFRPDGIQVIISPLNILGTQNTEQLARLGIPAFAFRGETATAENFQAAEDLQFRVLVAGPELAVRSSPGSGFDRLWRNDRFMEKVISIIWDEGHCVSAWGHFREDYLCAARLRHIMSRVVRFYVPSATLPEHVLVDVMSILQMQRGSVELIRRSNDRPNVFLSVQRIRHPLASCKDLEFLIPDDWKPGMHIPKFLVFFDNIEDSVRAAELLQNRMPREERNRIVWFNANNSHEFREEATKEYQEGKLYGLYSTDSFGMGVDITDIELVVQWRTTCDLNSLWQRFGRAARDPSRTGLAILFVEPRHFNEEKIEAAKRAAK</sequence>
<dbReference type="InterPro" id="IPR001650">
    <property type="entry name" value="Helicase_C-like"/>
</dbReference>
<feature type="non-terminal residue" evidence="10">
    <location>
        <position position="382"/>
    </location>
</feature>
<dbReference type="Proteomes" id="UP000292082">
    <property type="component" value="Unassembled WGS sequence"/>
</dbReference>
<dbReference type="GO" id="GO:0016787">
    <property type="term" value="F:hydrolase activity"/>
    <property type="evidence" value="ECO:0007669"/>
    <property type="project" value="UniProtKB-KW"/>
</dbReference>
<keyword evidence="11" id="KW-1185">Reference proteome</keyword>
<dbReference type="PROSITE" id="PS51194">
    <property type="entry name" value="HELICASE_CTER"/>
    <property type="match status" value="1"/>
</dbReference>
<evidence type="ECO:0000256" key="7">
    <source>
        <dbReference type="ARBA" id="ARBA00034808"/>
    </source>
</evidence>
<dbReference type="GO" id="GO:0005694">
    <property type="term" value="C:chromosome"/>
    <property type="evidence" value="ECO:0007669"/>
    <property type="project" value="TreeGrafter"/>
</dbReference>
<dbReference type="InterPro" id="IPR014001">
    <property type="entry name" value="Helicase_ATP-bd"/>
</dbReference>
<dbReference type="EC" id="5.6.2.4" evidence="7"/>
<evidence type="ECO:0000259" key="8">
    <source>
        <dbReference type="PROSITE" id="PS51192"/>
    </source>
</evidence>
<feature type="domain" description="Helicase ATP-binding" evidence="8">
    <location>
        <begin position="36"/>
        <end position="210"/>
    </location>
</feature>
<accession>A0A4Q9Q246</accession>
<dbReference type="SMART" id="SM00490">
    <property type="entry name" value="HELICc"/>
    <property type="match status" value="1"/>
</dbReference>
<evidence type="ECO:0000256" key="2">
    <source>
        <dbReference type="ARBA" id="ARBA00022741"/>
    </source>
</evidence>
<dbReference type="PANTHER" id="PTHR13710">
    <property type="entry name" value="DNA HELICASE RECQ FAMILY MEMBER"/>
    <property type="match status" value="1"/>
</dbReference>
<keyword evidence="4" id="KW-0238">DNA-binding</keyword>
<dbReference type="SMART" id="SM00487">
    <property type="entry name" value="DEXDc"/>
    <property type="match status" value="1"/>
</dbReference>
<dbReference type="Pfam" id="PF00271">
    <property type="entry name" value="Helicase_C"/>
    <property type="match status" value="1"/>
</dbReference>
<evidence type="ECO:0000259" key="9">
    <source>
        <dbReference type="PROSITE" id="PS51194"/>
    </source>
</evidence>
<evidence type="ECO:0000256" key="3">
    <source>
        <dbReference type="ARBA" id="ARBA00022840"/>
    </source>
</evidence>
<dbReference type="GO" id="GO:0009378">
    <property type="term" value="F:four-way junction helicase activity"/>
    <property type="evidence" value="ECO:0007669"/>
    <property type="project" value="TreeGrafter"/>
</dbReference>
<dbReference type="PANTHER" id="PTHR13710:SF105">
    <property type="entry name" value="ATP-DEPENDENT DNA HELICASE Q1"/>
    <property type="match status" value="1"/>
</dbReference>
<dbReference type="GO" id="GO:0000724">
    <property type="term" value="P:double-strand break repair via homologous recombination"/>
    <property type="evidence" value="ECO:0007669"/>
    <property type="project" value="TreeGrafter"/>
</dbReference>
<proteinExistence type="inferred from homology"/>
<evidence type="ECO:0000256" key="5">
    <source>
        <dbReference type="ARBA" id="ARBA00023235"/>
    </source>
</evidence>
<gene>
    <name evidence="10" type="ORF">BD310DRAFT_769509</name>
</gene>
<keyword evidence="5" id="KW-0413">Isomerase</keyword>
<dbReference type="Pfam" id="PF00270">
    <property type="entry name" value="DEAD"/>
    <property type="match status" value="1"/>
</dbReference>
<dbReference type="AlphaFoldDB" id="A0A4Q9Q246"/>
<keyword evidence="2" id="KW-0547">Nucleotide-binding</keyword>
<feature type="domain" description="Helicase C-terminal" evidence="9">
    <location>
        <begin position="247"/>
        <end position="382"/>
    </location>
</feature>
<dbReference type="STRING" id="114155.A0A4Q9Q246"/>
<dbReference type="InterPro" id="IPR027417">
    <property type="entry name" value="P-loop_NTPase"/>
</dbReference>
<keyword evidence="10" id="KW-0378">Hydrolase</keyword>
<evidence type="ECO:0000256" key="4">
    <source>
        <dbReference type="ARBA" id="ARBA00023125"/>
    </source>
</evidence>
<evidence type="ECO:0000313" key="11">
    <source>
        <dbReference type="Proteomes" id="UP000292082"/>
    </source>
</evidence>
<evidence type="ECO:0000256" key="6">
    <source>
        <dbReference type="ARBA" id="ARBA00034617"/>
    </source>
</evidence>
<dbReference type="InterPro" id="IPR011545">
    <property type="entry name" value="DEAD/DEAH_box_helicase_dom"/>
</dbReference>
<dbReference type="GO" id="GO:0003677">
    <property type="term" value="F:DNA binding"/>
    <property type="evidence" value="ECO:0007669"/>
    <property type="project" value="UniProtKB-KW"/>
</dbReference>
<reference evidence="10 11" key="1">
    <citation type="submission" date="2019-01" db="EMBL/GenBank/DDBJ databases">
        <title>Draft genome sequences of three monokaryotic isolates of the white-rot basidiomycete fungus Dichomitus squalens.</title>
        <authorList>
            <consortium name="DOE Joint Genome Institute"/>
            <person name="Lopez S.C."/>
            <person name="Andreopoulos B."/>
            <person name="Pangilinan J."/>
            <person name="Lipzen A."/>
            <person name="Riley R."/>
            <person name="Ahrendt S."/>
            <person name="Ng V."/>
            <person name="Barry K."/>
            <person name="Daum C."/>
            <person name="Grigoriev I.V."/>
            <person name="Hilden K.S."/>
            <person name="Makela M.R."/>
            <person name="de Vries R.P."/>
        </authorList>
    </citation>
    <scope>NUCLEOTIDE SEQUENCE [LARGE SCALE GENOMIC DNA]</scope>
    <source>
        <strain evidence="10 11">CBS 464.89</strain>
    </source>
</reference>
<dbReference type="GO" id="GO:0005524">
    <property type="term" value="F:ATP binding"/>
    <property type="evidence" value="ECO:0007669"/>
    <property type="project" value="UniProtKB-KW"/>
</dbReference>
<dbReference type="SUPFAM" id="SSF52540">
    <property type="entry name" value="P-loop containing nucleoside triphosphate hydrolases"/>
    <property type="match status" value="1"/>
</dbReference>
<comment type="similarity">
    <text evidence="1">Belongs to the helicase family. RecQ subfamily.</text>
</comment>
<dbReference type="GO" id="GO:0005737">
    <property type="term" value="C:cytoplasm"/>
    <property type="evidence" value="ECO:0007669"/>
    <property type="project" value="TreeGrafter"/>
</dbReference>
<evidence type="ECO:0000256" key="1">
    <source>
        <dbReference type="ARBA" id="ARBA00005446"/>
    </source>
</evidence>
<dbReference type="EMBL" id="ML145101">
    <property type="protein sequence ID" value="TBU61021.1"/>
    <property type="molecule type" value="Genomic_DNA"/>
</dbReference>
<dbReference type="PROSITE" id="PS51192">
    <property type="entry name" value="HELICASE_ATP_BIND_1"/>
    <property type="match status" value="1"/>
</dbReference>
<dbReference type="GO" id="GO:0043138">
    <property type="term" value="F:3'-5' DNA helicase activity"/>
    <property type="evidence" value="ECO:0007669"/>
    <property type="project" value="UniProtKB-EC"/>
</dbReference>
<name>A0A4Q9Q246_9APHY</name>
<evidence type="ECO:0000313" key="10">
    <source>
        <dbReference type="EMBL" id="TBU61021.1"/>
    </source>
</evidence>